<protein>
    <submittedName>
        <fullName evidence="2">Uncharacterized protein</fullName>
    </submittedName>
</protein>
<dbReference type="EMBL" id="AVPF01000040">
    <property type="protein sequence ID" value="KGX85445.1"/>
    <property type="molecule type" value="Genomic_DNA"/>
</dbReference>
<dbReference type="Proteomes" id="UP000030403">
    <property type="component" value="Unassembled WGS sequence"/>
</dbReference>
<organism evidence="2 3">
    <name type="scientific">Pontibacillus marinus BH030004 = DSM 16465</name>
    <dbReference type="NCBI Taxonomy" id="1385511"/>
    <lineage>
        <taxon>Bacteria</taxon>
        <taxon>Bacillati</taxon>
        <taxon>Bacillota</taxon>
        <taxon>Bacilli</taxon>
        <taxon>Bacillales</taxon>
        <taxon>Bacillaceae</taxon>
        <taxon>Pontibacillus</taxon>
    </lineage>
</organism>
<feature type="transmembrane region" description="Helical" evidence="1">
    <location>
        <begin position="30"/>
        <end position="48"/>
    </location>
</feature>
<reference evidence="2 3" key="1">
    <citation type="submission" date="2013-08" db="EMBL/GenBank/DDBJ databases">
        <authorList>
            <person name="Huang J."/>
            <person name="Wang G."/>
        </authorList>
    </citation>
    <scope>NUCLEOTIDE SEQUENCE [LARGE SCALE GENOMIC DNA]</scope>
    <source>
        <strain evidence="2 3">BH030004</strain>
    </source>
</reference>
<evidence type="ECO:0000313" key="2">
    <source>
        <dbReference type="EMBL" id="KGX85445.1"/>
    </source>
</evidence>
<name>A0A0A5G2Z0_9BACI</name>
<keyword evidence="1" id="KW-0812">Transmembrane</keyword>
<evidence type="ECO:0000256" key="1">
    <source>
        <dbReference type="SAM" id="Phobius"/>
    </source>
</evidence>
<dbReference type="RefSeq" id="WP_169449774.1">
    <property type="nucleotide sequence ID" value="NZ_AVPF01000040.1"/>
</dbReference>
<evidence type="ECO:0000313" key="3">
    <source>
        <dbReference type="Proteomes" id="UP000030403"/>
    </source>
</evidence>
<proteinExistence type="predicted"/>
<keyword evidence="3" id="KW-1185">Reference proteome</keyword>
<gene>
    <name evidence="2" type="ORF">N783_14755</name>
</gene>
<accession>A0A0A5G2Z0</accession>
<dbReference type="AlphaFoldDB" id="A0A0A5G2Z0"/>
<feature type="transmembrane region" description="Helical" evidence="1">
    <location>
        <begin position="7"/>
        <end position="24"/>
    </location>
</feature>
<sequence>MKWIPIFWLVMTVLAFLFNLLGMMRLVPFILSMPILFVTIYFTIFSFTHRKSFRGLR</sequence>
<dbReference type="eggNOG" id="ENOG502ZEBK">
    <property type="taxonomic scope" value="Bacteria"/>
</dbReference>
<keyword evidence="1" id="KW-0472">Membrane</keyword>
<keyword evidence="1" id="KW-1133">Transmembrane helix</keyword>
<comment type="caution">
    <text evidence="2">The sequence shown here is derived from an EMBL/GenBank/DDBJ whole genome shotgun (WGS) entry which is preliminary data.</text>
</comment>